<comment type="caution">
    <text evidence="1">The sequence shown here is derived from an EMBL/GenBank/DDBJ whole genome shotgun (WGS) entry which is preliminary data.</text>
</comment>
<accession>A0A4R3LH03</accession>
<evidence type="ECO:0000313" key="1">
    <source>
        <dbReference type="EMBL" id="TCS98778.1"/>
    </source>
</evidence>
<evidence type="ECO:0000313" key="2">
    <source>
        <dbReference type="Proteomes" id="UP000295536"/>
    </source>
</evidence>
<gene>
    <name evidence="1" type="ORF">EDC36_104202</name>
</gene>
<dbReference type="Proteomes" id="UP000295536">
    <property type="component" value="Unassembled WGS sequence"/>
</dbReference>
<protein>
    <submittedName>
        <fullName evidence="1">Uncharacterized protein</fullName>
    </submittedName>
</protein>
<dbReference type="EMBL" id="SMAH01000004">
    <property type="protein sequence ID" value="TCS98778.1"/>
    <property type="molecule type" value="Genomic_DNA"/>
</dbReference>
<sequence length="99" mass="11145">MLEMTERPMPELVGHSKTLSHAGFIAIHSNTWSTLTHLNAPRLIDGTATHINTHARCDGMHIHGQFTVPVDGQDLRGLTLDHWLIRHWTYVIKTSCSIP</sequence>
<reference evidence="1 2" key="1">
    <citation type="submission" date="2019-03" db="EMBL/GenBank/DDBJ databases">
        <title>Genomic Encyclopedia of Type Strains, Phase IV (KMG-IV): sequencing the most valuable type-strain genomes for metagenomic binning, comparative biology and taxonomic classification.</title>
        <authorList>
            <person name="Goeker M."/>
        </authorList>
    </citation>
    <scope>NUCLEOTIDE SEQUENCE [LARGE SCALE GENOMIC DNA]</scope>
    <source>
        <strain evidence="1 2">DSM 12034</strain>
    </source>
</reference>
<name>A0A4R3LH03_9BURK</name>
<organism evidence="1 2">
    <name type="scientific">Tepidimonas ignava</name>
    <dbReference type="NCBI Taxonomy" id="114249"/>
    <lineage>
        <taxon>Bacteria</taxon>
        <taxon>Pseudomonadati</taxon>
        <taxon>Pseudomonadota</taxon>
        <taxon>Betaproteobacteria</taxon>
        <taxon>Burkholderiales</taxon>
        <taxon>Tepidimonas</taxon>
    </lineage>
</organism>
<proteinExistence type="predicted"/>
<dbReference type="AlphaFoldDB" id="A0A4R3LH03"/>